<accession>A0A818VVE8</accession>
<dbReference type="EMBL" id="CAJNYV010005021">
    <property type="protein sequence ID" value="CAF3716405.1"/>
    <property type="molecule type" value="Genomic_DNA"/>
</dbReference>
<evidence type="ECO:0000313" key="3">
    <source>
        <dbReference type="Proteomes" id="UP000663865"/>
    </source>
</evidence>
<gene>
    <name evidence="2" type="ORF">KIK155_LOCUS27685</name>
</gene>
<comment type="caution">
    <text evidence="2">The sequence shown here is derived from an EMBL/GenBank/DDBJ whole genome shotgun (WGS) entry which is preliminary data.</text>
</comment>
<dbReference type="AlphaFoldDB" id="A0A818VVE8"/>
<organism evidence="2 3">
    <name type="scientific">Rotaria socialis</name>
    <dbReference type="NCBI Taxonomy" id="392032"/>
    <lineage>
        <taxon>Eukaryota</taxon>
        <taxon>Metazoa</taxon>
        <taxon>Spiralia</taxon>
        <taxon>Gnathifera</taxon>
        <taxon>Rotifera</taxon>
        <taxon>Eurotatoria</taxon>
        <taxon>Bdelloidea</taxon>
        <taxon>Philodinida</taxon>
        <taxon>Philodinidae</taxon>
        <taxon>Rotaria</taxon>
    </lineage>
</organism>
<sequence>MSQSGVFLFTVECVFKSAPLFGLQQQTYEVTQSNNPHQLQLVAPSILWLKENLINIAVKHLPAHIEYIAWIDADIEFDHLNWPHLVIEELKRYPIVQLFETANFLGPNGKNEILRRDYSFVYSIKHNKPIDPGRYKEWYPHPGYAWAMRRTAFNSIGGLFEFSIMDYQQLAIAWGERVAELAQGGRNVGYVPINIWHHWHGSRNDRGYVERWSILERHQFSPSKDLERNTETDVIGLVSRRNIGKLQMSVRMIALERDIVTYFQSRKEDSESNVVKPIKSIVPKPVAVNLKSKVAGSGSHFRINKPTLPIFSSSSNRPTYIVIPGSGYSHINDPESCWVDCTCCESHDHHHDNDCPCYTHYGGCHDHNDEDEFYEACSGDCDQDNTPGGNVTNDYGDGDHQGDTNDDGGGPGSFY</sequence>
<name>A0A818VVE8_9BILA</name>
<proteinExistence type="predicted"/>
<dbReference type="Proteomes" id="UP000663865">
    <property type="component" value="Unassembled WGS sequence"/>
</dbReference>
<evidence type="ECO:0000313" key="2">
    <source>
        <dbReference type="EMBL" id="CAF3716405.1"/>
    </source>
</evidence>
<dbReference type="Gene3D" id="3.90.550.10">
    <property type="entry name" value="Spore Coat Polysaccharide Biosynthesis Protein SpsA, Chain A"/>
    <property type="match status" value="1"/>
</dbReference>
<evidence type="ECO:0000256" key="1">
    <source>
        <dbReference type="SAM" id="MobiDB-lite"/>
    </source>
</evidence>
<dbReference type="InterPro" id="IPR029044">
    <property type="entry name" value="Nucleotide-diphossugar_trans"/>
</dbReference>
<dbReference type="SUPFAM" id="SSF53448">
    <property type="entry name" value="Nucleotide-diphospho-sugar transferases"/>
    <property type="match status" value="1"/>
</dbReference>
<protein>
    <submittedName>
        <fullName evidence="2">Uncharacterized protein</fullName>
    </submittedName>
</protein>
<reference evidence="2" key="1">
    <citation type="submission" date="2021-02" db="EMBL/GenBank/DDBJ databases">
        <authorList>
            <person name="Nowell W R."/>
        </authorList>
    </citation>
    <scope>NUCLEOTIDE SEQUENCE</scope>
</reference>
<feature type="region of interest" description="Disordered" evidence="1">
    <location>
        <begin position="388"/>
        <end position="415"/>
    </location>
</feature>